<dbReference type="KEGG" id="nah:F5544_00355"/>
<sequence>MDERRGAGSDDRNLTGVLAWLGGSATPARSAELGERHERAGYAVTGAVVLLSGVVAGVVTGLALGSADAPLFANLLAALLVGALGCFVGRALATARPGRMPDRLGMAARIGVAVVLGCCVAELAAVLAFGGSIDRTIAEKAQRSADSVPAVAAGNAELERAVADRAALDRAIAKARDDTENALIIARCEFNPTPECPPTKITHVPGRGPESQTANDMLEDTRKQLAAAQAKVDPLDQRIAADEKALAAARSAAVTTADHGLGARWAAMNDYTTHNGSALALRVLGATVFTILALLPLILRWWRGETFLDRRLAARIVEDRAEREADAAIAIKRAEARAAAETLRADQELTATRLAVEAQTAIDREQQRTRIVAAIGGLRIGVAEPPRRELPAAEETREGHMTPNLPAPVTGAALTEASAHPAPEIPKRGGGLELPIIGTVPFTDTAARLIRPLVPSFVANAIDTATHPLRTARQAFEEVEEITFTLRRTRKVTVDAQDSHGGHPSYQLQPGSPEAARYAHQIAATVVDADYSELPNAPQGQRLSAGASHDELGGRNDPRLPGRHGPRELPPGN</sequence>
<reference evidence="4 5" key="1">
    <citation type="journal article" date="2019" name="ACS Chem. Biol.">
        <title>Identification and Mobilization of a Cryptic Antibiotic Biosynthesis Gene Locus from a Human-Pathogenic Nocardia Isolate.</title>
        <authorList>
            <person name="Herisse M."/>
            <person name="Ishida K."/>
            <person name="Porter J.L."/>
            <person name="Howden B."/>
            <person name="Hertweck C."/>
            <person name="Stinear T.P."/>
            <person name="Pidot S.J."/>
        </authorList>
    </citation>
    <scope>NUCLEOTIDE SEQUENCE [LARGE SCALE GENOMIC DNA]</scope>
    <source>
        <strain evidence="4 5">AUSMDU00012717</strain>
    </source>
</reference>
<evidence type="ECO:0000256" key="3">
    <source>
        <dbReference type="SAM" id="Phobius"/>
    </source>
</evidence>
<dbReference type="Pfam" id="PF14362">
    <property type="entry name" value="DUF4407"/>
    <property type="match status" value="1"/>
</dbReference>
<protein>
    <submittedName>
        <fullName evidence="4">DUF4407 domain-containing protein</fullName>
    </submittedName>
</protein>
<feature type="region of interest" description="Disordered" evidence="2">
    <location>
        <begin position="531"/>
        <end position="573"/>
    </location>
</feature>
<feature type="region of interest" description="Disordered" evidence="2">
    <location>
        <begin position="386"/>
        <end position="408"/>
    </location>
</feature>
<keyword evidence="3" id="KW-1133">Transmembrane helix</keyword>
<feature type="coiled-coil region" evidence="1">
    <location>
        <begin position="211"/>
        <end position="238"/>
    </location>
</feature>
<feature type="transmembrane region" description="Helical" evidence="3">
    <location>
        <begin position="71"/>
        <end position="92"/>
    </location>
</feature>
<feature type="compositionally biased region" description="Basic and acidic residues" evidence="2">
    <location>
        <begin position="548"/>
        <end position="560"/>
    </location>
</feature>
<proteinExistence type="predicted"/>
<feature type="transmembrane region" description="Helical" evidence="3">
    <location>
        <begin position="112"/>
        <end position="133"/>
    </location>
</feature>
<feature type="transmembrane region" description="Helical" evidence="3">
    <location>
        <begin position="279"/>
        <end position="302"/>
    </location>
</feature>
<dbReference type="InterPro" id="IPR025519">
    <property type="entry name" value="DUF4407"/>
</dbReference>
<keyword evidence="5" id="KW-1185">Reference proteome</keyword>
<feature type="region of interest" description="Disordered" evidence="2">
    <location>
        <begin position="494"/>
        <end position="513"/>
    </location>
</feature>
<organism evidence="4 5">
    <name type="scientific">Nocardia arthritidis</name>
    <dbReference type="NCBI Taxonomy" id="228602"/>
    <lineage>
        <taxon>Bacteria</taxon>
        <taxon>Bacillati</taxon>
        <taxon>Actinomycetota</taxon>
        <taxon>Actinomycetes</taxon>
        <taxon>Mycobacteriales</taxon>
        <taxon>Nocardiaceae</taxon>
        <taxon>Nocardia</taxon>
    </lineage>
</organism>
<feature type="transmembrane region" description="Helical" evidence="3">
    <location>
        <begin position="40"/>
        <end position="64"/>
    </location>
</feature>
<dbReference type="AlphaFoldDB" id="A0A6G9Y4C8"/>
<keyword evidence="3" id="KW-0472">Membrane</keyword>
<feature type="compositionally biased region" description="Basic and acidic residues" evidence="2">
    <location>
        <begin position="386"/>
        <end position="400"/>
    </location>
</feature>
<dbReference type="EMBL" id="CP046172">
    <property type="protein sequence ID" value="QIS08004.1"/>
    <property type="molecule type" value="Genomic_DNA"/>
</dbReference>
<keyword evidence="1" id="KW-0175">Coiled coil</keyword>
<name>A0A6G9Y4C8_9NOCA</name>
<accession>A0A6G9Y4C8</accession>
<gene>
    <name evidence="4" type="ORF">F5544_00355</name>
</gene>
<evidence type="ECO:0000313" key="5">
    <source>
        <dbReference type="Proteomes" id="UP000503540"/>
    </source>
</evidence>
<evidence type="ECO:0000256" key="1">
    <source>
        <dbReference type="SAM" id="Coils"/>
    </source>
</evidence>
<dbReference type="RefSeq" id="WP_167471321.1">
    <property type="nucleotide sequence ID" value="NZ_CP046172.1"/>
</dbReference>
<keyword evidence="3" id="KW-0812">Transmembrane</keyword>
<evidence type="ECO:0000313" key="4">
    <source>
        <dbReference type="EMBL" id="QIS08004.1"/>
    </source>
</evidence>
<evidence type="ECO:0000256" key="2">
    <source>
        <dbReference type="SAM" id="MobiDB-lite"/>
    </source>
</evidence>
<dbReference type="Proteomes" id="UP000503540">
    <property type="component" value="Chromosome"/>
</dbReference>